<evidence type="ECO:0000313" key="15">
    <source>
        <dbReference type="Proteomes" id="UP000481030"/>
    </source>
</evidence>
<evidence type="ECO:0000256" key="8">
    <source>
        <dbReference type="ARBA" id="ARBA00022840"/>
    </source>
</evidence>
<dbReference type="GO" id="GO:0019303">
    <property type="term" value="P:D-ribose catabolic process"/>
    <property type="evidence" value="ECO:0007669"/>
    <property type="project" value="UniProtKB-UniRule"/>
</dbReference>
<keyword evidence="10 12" id="KW-0630">Potassium</keyword>
<dbReference type="NCBIfam" id="TIGR02152">
    <property type="entry name" value="D_ribokin_bact"/>
    <property type="match status" value="1"/>
</dbReference>
<comment type="similarity">
    <text evidence="12">Belongs to the carbohydrate kinase PfkB family. Ribokinase subfamily.</text>
</comment>
<comment type="subcellular location">
    <subcellularLocation>
        <location evidence="12">Cytoplasm</location>
    </subcellularLocation>
</comment>
<dbReference type="EMBL" id="WBOS01000008">
    <property type="protein sequence ID" value="KAB2333100.1"/>
    <property type="molecule type" value="Genomic_DNA"/>
</dbReference>
<proteinExistence type="inferred from homology"/>
<comment type="function">
    <text evidence="12">Catalyzes the phosphorylation of ribose at O-5 in a reaction requiring ATP and magnesium. The resulting D-ribose-5-phosphate can then be used either for sythesis of nucleotides, histidine, and tryptophan, or as a component of the pentose phosphate pathway.</text>
</comment>
<feature type="binding site" evidence="12">
    <location>
        <begin position="252"/>
        <end position="253"/>
    </location>
    <ligand>
        <name>ATP</name>
        <dbReference type="ChEBI" id="CHEBI:30616"/>
    </ligand>
</feature>
<dbReference type="EC" id="2.7.1.15" evidence="2 12"/>
<feature type="binding site" evidence="12">
    <location>
        <position position="286"/>
    </location>
    <ligand>
        <name>K(+)</name>
        <dbReference type="ChEBI" id="CHEBI:29103"/>
    </ligand>
</feature>
<dbReference type="GO" id="GO:0005829">
    <property type="term" value="C:cytosol"/>
    <property type="evidence" value="ECO:0007669"/>
    <property type="project" value="TreeGrafter"/>
</dbReference>
<evidence type="ECO:0000256" key="5">
    <source>
        <dbReference type="ARBA" id="ARBA00022723"/>
    </source>
</evidence>
<dbReference type="Pfam" id="PF00294">
    <property type="entry name" value="PfkB"/>
    <property type="match status" value="1"/>
</dbReference>
<reference evidence="14 15" key="1">
    <citation type="journal article" date="2016" name="Antonie Van Leeuwenhoek">
        <title>Bacillus depressus sp. nov., isolated from soil of a sunflower field.</title>
        <authorList>
            <person name="Wei X."/>
            <person name="Xin D."/>
            <person name="Xin Y."/>
            <person name="Zhang H."/>
            <person name="Wang T."/>
            <person name="Zhang J."/>
        </authorList>
    </citation>
    <scope>NUCLEOTIDE SEQUENCE [LARGE SCALE GENOMIC DNA]</scope>
    <source>
        <strain evidence="14 15">BZ1</strain>
    </source>
</reference>
<keyword evidence="8 12" id="KW-0067">ATP-binding</keyword>
<comment type="catalytic activity">
    <reaction evidence="12">
        <text>D-ribose + ATP = D-ribose 5-phosphate + ADP + H(+)</text>
        <dbReference type="Rhea" id="RHEA:13697"/>
        <dbReference type="ChEBI" id="CHEBI:15378"/>
        <dbReference type="ChEBI" id="CHEBI:30616"/>
        <dbReference type="ChEBI" id="CHEBI:47013"/>
        <dbReference type="ChEBI" id="CHEBI:78346"/>
        <dbReference type="ChEBI" id="CHEBI:456216"/>
        <dbReference type="EC" id="2.7.1.15"/>
    </reaction>
</comment>
<dbReference type="PANTHER" id="PTHR10584">
    <property type="entry name" value="SUGAR KINASE"/>
    <property type="match status" value="1"/>
</dbReference>
<dbReference type="InterPro" id="IPR011611">
    <property type="entry name" value="PfkB_dom"/>
</dbReference>
<keyword evidence="5 12" id="KW-0479">Metal-binding</keyword>
<sequence>MNQTIVVVGSLNMDMVISAKRMPKLGETILGESIYYLPGGKGANQAVGIAKLGGDVKMVGAVGEDSFSDAILDQLHHYKVDTEHIERIPNAATGVASIFHTESDNCITVIPGANYSFTSNRITKRIEQIIAQAKVLLVQLEIPLETVQYVLSIAKQHGVKTILNPAPAQHLTPQLLALADYITPNETELEVLLGFQIASEQELEKAMKDWQEKYNNTLIVTLGEKGSAYLDNKSIKIIPSEKVKVVDTTGAGDSFNAALAFGIASDWPLDQAVSFAVKASGQSVTKFGAQEGMPYYEEVSAD</sequence>
<dbReference type="SUPFAM" id="SSF53613">
    <property type="entry name" value="Ribokinase-like"/>
    <property type="match status" value="1"/>
</dbReference>
<dbReference type="PROSITE" id="PS00584">
    <property type="entry name" value="PFKB_KINASES_2"/>
    <property type="match status" value="1"/>
</dbReference>
<dbReference type="RefSeq" id="WP_151535857.1">
    <property type="nucleotide sequence ID" value="NZ_WBOS01000008.1"/>
</dbReference>
<dbReference type="InterPro" id="IPR011877">
    <property type="entry name" value="Ribokinase"/>
</dbReference>
<evidence type="ECO:0000256" key="10">
    <source>
        <dbReference type="ARBA" id="ARBA00022958"/>
    </source>
</evidence>
<evidence type="ECO:0000256" key="2">
    <source>
        <dbReference type="ARBA" id="ARBA00012035"/>
    </source>
</evidence>
<dbReference type="AlphaFoldDB" id="A0A6L3V288"/>
<comment type="cofactor">
    <cofactor evidence="12">
        <name>Mg(2+)</name>
        <dbReference type="ChEBI" id="CHEBI:18420"/>
    </cofactor>
    <text evidence="12">Requires a divalent cation, most likely magnesium in vivo, as an electrophilic catalyst to aid phosphoryl group transfer. It is the chelate of the metal and the nucleotide that is the actual substrate.</text>
</comment>
<comment type="activity regulation">
    <text evidence="12">Activated by a monovalent cation that binds near, but not in, the active site. The most likely occupant of the site in vivo is potassium. Ion binding induces a conformational change that may alter substrate affinity.</text>
</comment>
<feature type="binding site" evidence="12">
    <location>
        <begin position="221"/>
        <end position="226"/>
    </location>
    <ligand>
        <name>ATP</name>
        <dbReference type="ChEBI" id="CHEBI:30616"/>
    </ligand>
</feature>
<protein>
    <recommendedName>
        <fullName evidence="3 12">Ribokinase</fullName>
        <shortName evidence="12">RK</shortName>
        <ecNumber evidence="2 12">2.7.1.15</ecNumber>
    </recommendedName>
</protein>
<keyword evidence="12" id="KW-0963">Cytoplasm</keyword>
<accession>A0A6L3V288</accession>
<keyword evidence="6 12" id="KW-0547">Nucleotide-binding</keyword>
<gene>
    <name evidence="12 14" type="primary">rbsK</name>
    <name evidence="14" type="ORF">F7731_16300</name>
</gene>
<organism evidence="14 15">
    <name type="scientific">Cytobacillus depressus</name>
    <dbReference type="NCBI Taxonomy" id="1602942"/>
    <lineage>
        <taxon>Bacteria</taxon>
        <taxon>Bacillati</taxon>
        <taxon>Bacillota</taxon>
        <taxon>Bacilli</taxon>
        <taxon>Bacillales</taxon>
        <taxon>Bacillaceae</taxon>
        <taxon>Cytobacillus</taxon>
    </lineage>
</organism>
<evidence type="ECO:0000313" key="14">
    <source>
        <dbReference type="EMBL" id="KAB2333100.1"/>
    </source>
</evidence>
<dbReference type="PRINTS" id="PR00990">
    <property type="entry name" value="RIBOKINASE"/>
</dbReference>
<feature type="binding site" evidence="12">
    <location>
        <begin position="40"/>
        <end position="44"/>
    </location>
    <ligand>
        <name>substrate</name>
    </ligand>
</feature>
<dbReference type="UniPathway" id="UPA00916">
    <property type="reaction ID" value="UER00889"/>
</dbReference>
<dbReference type="HAMAP" id="MF_01987">
    <property type="entry name" value="Ribokinase"/>
    <property type="match status" value="1"/>
</dbReference>
<feature type="binding site" evidence="12">
    <location>
        <position position="247"/>
    </location>
    <ligand>
        <name>K(+)</name>
        <dbReference type="ChEBI" id="CHEBI:29103"/>
    </ligand>
</feature>
<evidence type="ECO:0000256" key="7">
    <source>
        <dbReference type="ARBA" id="ARBA00022777"/>
    </source>
</evidence>
<evidence type="ECO:0000256" key="3">
    <source>
        <dbReference type="ARBA" id="ARBA00016943"/>
    </source>
</evidence>
<feature type="domain" description="Carbohydrate kinase PfkB" evidence="13">
    <location>
        <begin position="3"/>
        <end position="294"/>
    </location>
</feature>
<dbReference type="OrthoDB" id="9775849at2"/>
<feature type="binding site" evidence="12">
    <location>
        <position position="283"/>
    </location>
    <ligand>
        <name>K(+)</name>
        <dbReference type="ChEBI" id="CHEBI:29103"/>
    </ligand>
</feature>
<keyword evidence="15" id="KW-1185">Reference proteome</keyword>
<comment type="caution">
    <text evidence="14">The sequence shown here is derived from an EMBL/GenBank/DDBJ whole genome shotgun (WGS) entry which is preliminary data.</text>
</comment>
<dbReference type="GO" id="GO:0005524">
    <property type="term" value="F:ATP binding"/>
    <property type="evidence" value="ECO:0007669"/>
    <property type="project" value="UniProtKB-UniRule"/>
</dbReference>
<feature type="binding site" evidence="12">
    <location>
        <position position="141"/>
    </location>
    <ligand>
        <name>substrate</name>
    </ligand>
</feature>
<evidence type="ECO:0000256" key="12">
    <source>
        <dbReference type="HAMAP-Rule" id="MF_01987"/>
    </source>
</evidence>
<dbReference type="GO" id="GO:0004747">
    <property type="term" value="F:ribokinase activity"/>
    <property type="evidence" value="ECO:0007669"/>
    <property type="project" value="UniProtKB-UniRule"/>
</dbReference>
<keyword evidence="9 12" id="KW-0460">Magnesium</keyword>
<comment type="similarity">
    <text evidence="1">Belongs to the carbohydrate kinase pfkB family.</text>
</comment>
<dbReference type="PANTHER" id="PTHR10584:SF166">
    <property type="entry name" value="RIBOKINASE"/>
    <property type="match status" value="1"/>
</dbReference>
<feature type="binding site" evidence="12">
    <location>
        <position position="185"/>
    </location>
    <ligand>
        <name>ATP</name>
        <dbReference type="ChEBI" id="CHEBI:30616"/>
    </ligand>
</feature>
<evidence type="ECO:0000256" key="11">
    <source>
        <dbReference type="ARBA" id="ARBA00023277"/>
    </source>
</evidence>
<name>A0A6L3V288_9BACI</name>
<feature type="active site" description="Proton acceptor" evidence="12">
    <location>
        <position position="253"/>
    </location>
</feature>
<feature type="binding site" evidence="12">
    <location>
        <position position="288"/>
    </location>
    <ligand>
        <name>K(+)</name>
        <dbReference type="ChEBI" id="CHEBI:29103"/>
    </ligand>
</feature>
<dbReference type="InterPro" id="IPR002139">
    <property type="entry name" value="Ribo/fructo_kinase"/>
</dbReference>
<dbReference type="InterPro" id="IPR029056">
    <property type="entry name" value="Ribokinase-like"/>
</dbReference>
<keyword evidence="11 12" id="KW-0119">Carbohydrate metabolism</keyword>
<dbReference type="GO" id="GO:0046872">
    <property type="term" value="F:metal ion binding"/>
    <property type="evidence" value="ECO:0007669"/>
    <property type="project" value="UniProtKB-KW"/>
</dbReference>
<feature type="binding site" evidence="12">
    <location>
        <position position="253"/>
    </location>
    <ligand>
        <name>substrate</name>
    </ligand>
</feature>
<evidence type="ECO:0000256" key="6">
    <source>
        <dbReference type="ARBA" id="ARBA00022741"/>
    </source>
</evidence>
<dbReference type="InterPro" id="IPR002173">
    <property type="entry name" value="Carboh/pur_kinase_PfkB_CS"/>
</dbReference>
<dbReference type="Gene3D" id="3.40.1190.20">
    <property type="match status" value="1"/>
</dbReference>
<evidence type="ECO:0000256" key="9">
    <source>
        <dbReference type="ARBA" id="ARBA00022842"/>
    </source>
</evidence>
<keyword evidence="4 12" id="KW-0808">Transferase</keyword>
<dbReference type="CDD" id="cd01174">
    <property type="entry name" value="ribokinase"/>
    <property type="match status" value="1"/>
</dbReference>
<keyword evidence="7 12" id="KW-0418">Kinase</keyword>
<comment type="subunit">
    <text evidence="12">Homodimer.</text>
</comment>
<dbReference type="PROSITE" id="PS00583">
    <property type="entry name" value="PFKB_KINASES_1"/>
    <property type="match status" value="1"/>
</dbReference>
<dbReference type="Proteomes" id="UP000481030">
    <property type="component" value="Unassembled WGS sequence"/>
</dbReference>
<evidence type="ECO:0000256" key="1">
    <source>
        <dbReference type="ARBA" id="ARBA00005380"/>
    </source>
</evidence>
<feature type="binding site" evidence="12">
    <location>
        <position position="249"/>
    </location>
    <ligand>
        <name>K(+)</name>
        <dbReference type="ChEBI" id="CHEBI:29103"/>
    </ligand>
</feature>
<evidence type="ECO:0000259" key="13">
    <source>
        <dbReference type="Pfam" id="PF00294"/>
    </source>
</evidence>
<comment type="pathway">
    <text evidence="12">Carbohydrate metabolism; D-ribose degradation; D-ribose 5-phosphate from beta-D-ribopyranose: step 2/2.</text>
</comment>
<feature type="binding site" evidence="12">
    <location>
        <begin position="12"/>
        <end position="14"/>
    </location>
    <ligand>
        <name>substrate</name>
    </ligand>
</feature>
<comment type="caution">
    <text evidence="12">Lacks conserved residue(s) required for the propagation of feature annotation.</text>
</comment>
<evidence type="ECO:0000256" key="4">
    <source>
        <dbReference type="ARBA" id="ARBA00022679"/>
    </source>
</evidence>